<dbReference type="Proteomes" id="UP000002308">
    <property type="component" value="Chromosome"/>
</dbReference>
<reference evidence="1 2" key="1">
    <citation type="journal article" date="2009" name="Proc. Natl. Acad. Sci. U.S.A.">
        <title>Biogeography of the Sulfolobus islandicus pan-genome.</title>
        <authorList>
            <person name="Reno M.L."/>
            <person name="Held N.L."/>
            <person name="Fields C.J."/>
            <person name="Burke P.V."/>
            <person name="Whitaker R.J."/>
        </authorList>
    </citation>
    <scope>NUCLEOTIDE SEQUENCE [LARGE SCALE GENOMIC DNA]</scope>
    <source>
        <strain evidence="2">Y.G.57.14 / Yellowstone #1</strain>
    </source>
</reference>
<name>C3NBS3_SACI7</name>
<dbReference type="KEGG" id="siy:YG5714_3069"/>
<evidence type="ECO:0000313" key="1">
    <source>
        <dbReference type="EMBL" id="ACP46958.1"/>
    </source>
</evidence>
<dbReference type="HOGENOM" id="CLU_3245531_0_0_2"/>
<protein>
    <submittedName>
        <fullName evidence="1">Uncharacterized protein</fullName>
    </submittedName>
</protein>
<sequence length="42" mass="5011">MKDWGKGWKEIMTTFCLYLFKRLKLVLRAVSLMNLLELNPLP</sequence>
<gene>
    <name evidence="1" type="ordered locus">YG5714_3069</name>
</gene>
<accession>C3NBS3</accession>
<proteinExistence type="predicted"/>
<organism evidence="1 2">
    <name type="scientific">Saccharolobus islandicus (strain Y.G.57.14 / Yellowstone #1)</name>
    <name type="common">Sulfolobus islandicus</name>
    <dbReference type="NCBI Taxonomy" id="439386"/>
    <lineage>
        <taxon>Archaea</taxon>
        <taxon>Thermoproteota</taxon>
        <taxon>Thermoprotei</taxon>
        <taxon>Sulfolobales</taxon>
        <taxon>Sulfolobaceae</taxon>
        <taxon>Saccharolobus</taxon>
    </lineage>
</organism>
<evidence type="ECO:0000313" key="2">
    <source>
        <dbReference type="Proteomes" id="UP000002308"/>
    </source>
</evidence>
<dbReference type="AlphaFoldDB" id="C3NBS3"/>
<dbReference type="EMBL" id="CP001403">
    <property type="protein sequence ID" value="ACP46958.1"/>
    <property type="molecule type" value="Genomic_DNA"/>
</dbReference>